<evidence type="ECO:0000313" key="4">
    <source>
        <dbReference type="Proteomes" id="UP000326198"/>
    </source>
</evidence>
<dbReference type="SUPFAM" id="SSF53474">
    <property type="entry name" value="alpha/beta-Hydrolases"/>
    <property type="match status" value="1"/>
</dbReference>
<dbReference type="InterPro" id="IPR029058">
    <property type="entry name" value="AB_hydrolase_fold"/>
</dbReference>
<gene>
    <name evidence="3" type="ORF">BDV26DRAFT_299362</name>
</gene>
<dbReference type="Gene3D" id="3.40.50.1820">
    <property type="entry name" value="alpha/beta hydrolase"/>
    <property type="match status" value="1"/>
</dbReference>
<sequence>MAPTEKVDFPSKGIKIIGTLFFPPGYTPDTKYPAVVIAHPMTAVKEQSPGLYAMSLAPAGFIALTFDAAYQGESEGQPRYLEDPAQRAEDVRAAVTYLSLRDDVDTERVGALGICASGGYVPFAAQTDLRIKAVATVSGVCTGRMNREGLLQGLGGPEILRQSLKAANDARLIEARGEEAPVNPSLPPTVEDVPPEYPHEIKELAQYYKTPRGQHERAPGLFATRSADLLGNFDAFAFNHLIAPRPLLMIAGADAGTKFYSEDGIRAALRPKELFIIPGRDHAALYDNLTESGPKLVEFYKQYL</sequence>
<dbReference type="InterPro" id="IPR002925">
    <property type="entry name" value="Dienelactn_hydro"/>
</dbReference>
<accession>A0A5N7BKT5</accession>
<dbReference type="AlphaFoldDB" id="A0A5N7BKT5"/>
<keyword evidence="3" id="KW-0378">Hydrolase</keyword>
<evidence type="ECO:0000259" key="2">
    <source>
        <dbReference type="Pfam" id="PF01738"/>
    </source>
</evidence>
<evidence type="ECO:0000256" key="1">
    <source>
        <dbReference type="ARBA" id="ARBA00029464"/>
    </source>
</evidence>
<protein>
    <submittedName>
        <fullName evidence="3">Alpha/Beta hydrolase protein</fullName>
    </submittedName>
</protein>
<feature type="domain" description="Dienelactone hydrolase" evidence="2">
    <location>
        <begin position="27"/>
        <end position="139"/>
    </location>
</feature>
<dbReference type="PANTHER" id="PTHR47751">
    <property type="entry name" value="SUPERFAMILY HYDROLASE, PUTATIVE (AFU_ORTHOLOGUE AFUA_2G16580)-RELATED"/>
    <property type="match status" value="1"/>
</dbReference>
<keyword evidence="4" id="KW-1185">Reference proteome</keyword>
<dbReference type="Proteomes" id="UP000326198">
    <property type="component" value="Unassembled WGS sequence"/>
</dbReference>
<dbReference type="OrthoDB" id="2498029at2759"/>
<name>A0A5N7BKT5_9EURO</name>
<dbReference type="EMBL" id="ML736162">
    <property type="protein sequence ID" value="KAE8382406.1"/>
    <property type="molecule type" value="Genomic_DNA"/>
</dbReference>
<evidence type="ECO:0000313" key="3">
    <source>
        <dbReference type="EMBL" id="KAE8382406.1"/>
    </source>
</evidence>
<organism evidence="3 4">
    <name type="scientific">Aspergillus bertholletiae</name>
    <dbReference type="NCBI Taxonomy" id="1226010"/>
    <lineage>
        <taxon>Eukaryota</taxon>
        <taxon>Fungi</taxon>
        <taxon>Dikarya</taxon>
        <taxon>Ascomycota</taxon>
        <taxon>Pezizomycotina</taxon>
        <taxon>Eurotiomycetes</taxon>
        <taxon>Eurotiomycetidae</taxon>
        <taxon>Eurotiales</taxon>
        <taxon>Aspergillaceae</taxon>
        <taxon>Aspergillus</taxon>
        <taxon>Aspergillus subgen. Circumdati</taxon>
    </lineage>
</organism>
<comment type="similarity">
    <text evidence="1">Belongs to the polyketide transferase af380 family.</text>
</comment>
<dbReference type="Gene3D" id="1.10.10.800">
    <property type="match status" value="1"/>
</dbReference>
<dbReference type="GO" id="GO:0016787">
    <property type="term" value="F:hydrolase activity"/>
    <property type="evidence" value="ECO:0007669"/>
    <property type="project" value="UniProtKB-KW"/>
</dbReference>
<reference evidence="3 4" key="1">
    <citation type="submission" date="2019-04" db="EMBL/GenBank/DDBJ databases">
        <title>Friends and foes A comparative genomics studyof 23 Aspergillus species from section Flavi.</title>
        <authorList>
            <consortium name="DOE Joint Genome Institute"/>
            <person name="Kjaerbolling I."/>
            <person name="Vesth T."/>
            <person name="Frisvad J.C."/>
            <person name="Nybo J.L."/>
            <person name="Theobald S."/>
            <person name="Kildgaard S."/>
            <person name="Isbrandt T."/>
            <person name="Kuo A."/>
            <person name="Sato A."/>
            <person name="Lyhne E.K."/>
            <person name="Kogle M.E."/>
            <person name="Wiebenga A."/>
            <person name="Kun R.S."/>
            <person name="Lubbers R.J."/>
            <person name="Makela M.R."/>
            <person name="Barry K."/>
            <person name="Chovatia M."/>
            <person name="Clum A."/>
            <person name="Daum C."/>
            <person name="Haridas S."/>
            <person name="He G."/>
            <person name="LaButti K."/>
            <person name="Lipzen A."/>
            <person name="Mondo S."/>
            <person name="Riley R."/>
            <person name="Salamov A."/>
            <person name="Simmons B.A."/>
            <person name="Magnuson J.K."/>
            <person name="Henrissat B."/>
            <person name="Mortensen U.H."/>
            <person name="Larsen T.O."/>
            <person name="Devries R.P."/>
            <person name="Grigoriev I.V."/>
            <person name="Machida M."/>
            <person name="Baker S.E."/>
            <person name="Andersen M.R."/>
        </authorList>
    </citation>
    <scope>NUCLEOTIDE SEQUENCE [LARGE SCALE GENOMIC DNA]</scope>
    <source>
        <strain evidence="3 4">IBT 29228</strain>
    </source>
</reference>
<dbReference type="PANTHER" id="PTHR47751:SF1">
    <property type="entry name" value="SUPERFAMILY HYDROLASE, PUTATIVE (AFU_ORTHOLOGUE AFUA_2G16580)-RELATED"/>
    <property type="match status" value="1"/>
</dbReference>
<dbReference type="Pfam" id="PF01738">
    <property type="entry name" value="DLH"/>
    <property type="match status" value="1"/>
</dbReference>
<dbReference type="InterPro" id="IPR051411">
    <property type="entry name" value="Polyketide_trans_af380"/>
</dbReference>
<proteinExistence type="inferred from homology"/>